<evidence type="ECO:0000313" key="1">
    <source>
        <dbReference type="EMBL" id="NYJ19202.1"/>
    </source>
</evidence>
<protein>
    <submittedName>
        <fullName evidence="1">Uncharacterized protein</fullName>
    </submittedName>
</protein>
<reference evidence="1 2" key="1">
    <citation type="submission" date="2020-07" db="EMBL/GenBank/DDBJ databases">
        <title>Sequencing the genomes of 1000 actinobacteria strains.</title>
        <authorList>
            <person name="Klenk H.-P."/>
        </authorList>
    </citation>
    <scope>NUCLEOTIDE SEQUENCE [LARGE SCALE GENOMIC DNA]</scope>
    <source>
        <strain evidence="1 2">LI1</strain>
    </source>
</reference>
<dbReference type="AlphaFoldDB" id="A0A7Z0EE21"/>
<sequence length="172" mass="18532">MSTFAEKKAAAQAVEREFKDVVVALKSDLDGKRNELMAQLAAAVKAKTVASKSDVADIQSQIAAIEAQERDTLVTVRLYKVPPVEWVSLTKVSGYDMNITAAAAAVNHAVILDGEDELAQTAEEWAELWALIGSPGFSIVLQGTYALNVTEPQERLERLKNSSEVATASAKK</sequence>
<name>A0A7Z0EE21_9MICO</name>
<evidence type="ECO:0000313" key="2">
    <source>
        <dbReference type="Proteomes" id="UP000537260"/>
    </source>
</evidence>
<keyword evidence="2" id="KW-1185">Reference proteome</keyword>
<comment type="caution">
    <text evidence="1">The sequence shown here is derived from an EMBL/GenBank/DDBJ whole genome shotgun (WGS) entry which is preliminary data.</text>
</comment>
<dbReference type="Proteomes" id="UP000537260">
    <property type="component" value="Unassembled WGS sequence"/>
</dbReference>
<accession>A0A7Z0EE21</accession>
<dbReference type="EMBL" id="JACCFM010000001">
    <property type="protein sequence ID" value="NYJ19202.1"/>
    <property type="molecule type" value="Genomic_DNA"/>
</dbReference>
<gene>
    <name evidence="1" type="ORF">HNR05_000993</name>
</gene>
<dbReference type="RefSeq" id="WP_179578002.1">
    <property type="nucleotide sequence ID" value="NZ_JACCFM010000001.1"/>
</dbReference>
<organism evidence="1 2">
    <name type="scientific">Glaciibacter psychrotolerans</name>
    <dbReference type="NCBI Taxonomy" id="670054"/>
    <lineage>
        <taxon>Bacteria</taxon>
        <taxon>Bacillati</taxon>
        <taxon>Actinomycetota</taxon>
        <taxon>Actinomycetes</taxon>
        <taxon>Micrococcales</taxon>
        <taxon>Microbacteriaceae</taxon>
        <taxon>Glaciibacter</taxon>
    </lineage>
</organism>
<proteinExistence type="predicted"/>